<keyword evidence="2" id="KW-1133">Transmembrane helix</keyword>
<evidence type="ECO:0000313" key="3">
    <source>
        <dbReference type="EMBL" id="EAS02856.2"/>
    </source>
</evidence>
<dbReference type="RefSeq" id="XP_001023101.2">
    <property type="nucleotide sequence ID" value="XM_001023101.2"/>
</dbReference>
<reference evidence="4" key="1">
    <citation type="journal article" date="2006" name="PLoS Biol.">
        <title>Macronuclear genome sequence of the ciliate Tetrahymena thermophila, a model eukaryote.</title>
        <authorList>
            <person name="Eisen J.A."/>
            <person name="Coyne R.S."/>
            <person name="Wu M."/>
            <person name="Wu D."/>
            <person name="Thiagarajan M."/>
            <person name="Wortman J.R."/>
            <person name="Badger J.H."/>
            <person name="Ren Q."/>
            <person name="Amedeo P."/>
            <person name="Jones K.M."/>
            <person name="Tallon L.J."/>
            <person name="Delcher A.L."/>
            <person name="Salzberg S.L."/>
            <person name="Silva J.C."/>
            <person name="Haas B.J."/>
            <person name="Majoros W.H."/>
            <person name="Farzad M."/>
            <person name="Carlton J.M."/>
            <person name="Smith R.K. Jr."/>
            <person name="Garg J."/>
            <person name="Pearlman R.E."/>
            <person name="Karrer K.M."/>
            <person name="Sun L."/>
            <person name="Manning G."/>
            <person name="Elde N.C."/>
            <person name="Turkewitz A.P."/>
            <person name="Asai D.J."/>
            <person name="Wilkes D.E."/>
            <person name="Wang Y."/>
            <person name="Cai H."/>
            <person name="Collins K."/>
            <person name="Stewart B.A."/>
            <person name="Lee S.R."/>
            <person name="Wilamowska K."/>
            <person name="Weinberg Z."/>
            <person name="Ruzzo W.L."/>
            <person name="Wloga D."/>
            <person name="Gaertig J."/>
            <person name="Frankel J."/>
            <person name="Tsao C.-C."/>
            <person name="Gorovsky M.A."/>
            <person name="Keeling P.J."/>
            <person name="Waller R.F."/>
            <person name="Patron N.J."/>
            <person name="Cherry J.M."/>
            <person name="Stover N.A."/>
            <person name="Krieger C.J."/>
            <person name="del Toro C."/>
            <person name="Ryder H.F."/>
            <person name="Williamson S.C."/>
            <person name="Barbeau R.A."/>
            <person name="Hamilton E.P."/>
            <person name="Orias E."/>
        </authorList>
    </citation>
    <scope>NUCLEOTIDE SEQUENCE [LARGE SCALE GENOMIC DNA]</scope>
    <source>
        <strain evidence="4">SB210</strain>
    </source>
</reference>
<evidence type="ECO:0000256" key="1">
    <source>
        <dbReference type="SAM" id="Coils"/>
    </source>
</evidence>
<sequence>MKINFNLIFIYSFLYSYSKLYIACIFIIKTSFFLTPIFQITGTLLINFKLFKQILITIKNSLIEMEKNQNDLQAIYNLVSKRYLQLKRESKSIKQEYQSPLNNSDEDSINTRSCLKHKIDSKNKSYFSSKKQLVSQQEFKNYQDEYKKAFIGREKAFYIKYKNDLNAIKFLKHCLFSQINQLDFSQCVQGNNLCLQKKDLRTRMKEVYSYINQKQIMVFLILGLVMFGYNLWNQYQEIIIEKKTLDEFRLRYENESEALYQILKQKHALYEKIKRHKDFGIIQSLLNRQIKLKFSFIFGVLSLLLSLFKALFYHFSHNKIRPMPLFQGLNIELQKQYLNQAKISQQNQDKPKIVDPQQISQIFQQQKMVKEQKFMDIFNQQKEYILKRQHEELIKKEILEQKKNQLLQQLNYLNKQKQVSQEKKRQNQRNTLSMCSFQNSETDNNENHEQLSFVSQHYNYDQFHQSEDEDYDLPQFGQKKSINQLNKFPKRSKLTIQPKQQFNNSMHIRSKSIGSVFQIINTKNESESYKYCERLF</sequence>
<evidence type="ECO:0000256" key="2">
    <source>
        <dbReference type="SAM" id="Phobius"/>
    </source>
</evidence>
<evidence type="ECO:0000313" key="4">
    <source>
        <dbReference type="Proteomes" id="UP000009168"/>
    </source>
</evidence>
<feature type="coiled-coil region" evidence="1">
    <location>
        <begin position="396"/>
        <end position="423"/>
    </location>
</feature>
<gene>
    <name evidence="3" type="ORF">TTHERM_00353440</name>
</gene>
<protein>
    <submittedName>
        <fullName evidence="3">Transmembrane protein, putative</fullName>
    </submittedName>
</protein>
<dbReference type="AlphaFoldDB" id="I7M3C0"/>
<feature type="transmembrane region" description="Helical" evidence="2">
    <location>
        <begin position="207"/>
        <end position="229"/>
    </location>
</feature>
<dbReference type="KEGG" id="tet:TTHERM_00353440"/>
<dbReference type="GeneID" id="7835408"/>
<keyword evidence="2" id="KW-0472">Membrane</keyword>
<dbReference type="EMBL" id="GG662523">
    <property type="protein sequence ID" value="EAS02856.2"/>
    <property type="molecule type" value="Genomic_DNA"/>
</dbReference>
<dbReference type="InParanoid" id="I7M3C0"/>
<accession>I7M3C0</accession>
<keyword evidence="2 3" id="KW-0812">Transmembrane</keyword>
<feature type="transmembrane region" description="Helical" evidence="2">
    <location>
        <begin position="20"/>
        <end position="46"/>
    </location>
</feature>
<organism evidence="3 4">
    <name type="scientific">Tetrahymena thermophila (strain SB210)</name>
    <dbReference type="NCBI Taxonomy" id="312017"/>
    <lineage>
        <taxon>Eukaryota</taxon>
        <taxon>Sar</taxon>
        <taxon>Alveolata</taxon>
        <taxon>Ciliophora</taxon>
        <taxon>Intramacronucleata</taxon>
        <taxon>Oligohymenophorea</taxon>
        <taxon>Hymenostomatida</taxon>
        <taxon>Tetrahymenina</taxon>
        <taxon>Tetrahymenidae</taxon>
        <taxon>Tetrahymena</taxon>
    </lineage>
</organism>
<keyword evidence="1" id="KW-0175">Coiled coil</keyword>
<name>I7M3C0_TETTS</name>
<keyword evidence="4" id="KW-1185">Reference proteome</keyword>
<proteinExistence type="predicted"/>
<dbReference type="Proteomes" id="UP000009168">
    <property type="component" value="Unassembled WGS sequence"/>
</dbReference>
<dbReference type="eggNOG" id="KOG0126">
    <property type="taxonomic scope" value="Eukaryota"/>
</dbReference>
<feature type="transmembrane region" description="Helical" evidence="2">
    <location>
        <begin position="294"/>
        <end position="315"/>
    </location>
</feature>